<name>A0A183IFL7_9BILA</name>
<dbReference type="EMBL" id="UZAM01007216">
    <property type="protein sequence ID" value="VDO97554.1"/>
    <property type="molecule type" value="Genomic_DNA"/>
</dbReference>
<evidence type="ECO:0000313" key="1">
    <source>
        <dbReference type="EMBL" id="VDO97554.1"/>
    </source>
</evidence>
<evidence type="ECO:0000313" key="2">
    <source>
        <dbReference type="Proteomes" id="UP000270296"/>
    </source>
</evidence>
<evidence type="ECO:0000313" key="3">
    <source>
        <dbReference type="WBParaSite" id="SBAD_0000252801-mRNA-1"/>
    </source>
</evidence>
<accession>A0A183IFL7</accession>
<dbReference type="WBParaSite" id="SBAD_0000252801-mRNA-1">
    <property type="protein sequence ID" value="SBAD_0000252801-mRNA-1"/>
    <property type="gene ID" value="SBAD_0000252801"/>
</dbReference>
<gene>
    <name evidence="1" type="ORF">SBAD_LOCUS2411</name>
</gene>
<dbReference type="AlphaFoldDB" id="A0A183IFL7"/>
<sequence>MRRQSTHRLLFENVIPSLQLHVPQRKFVEEYKMAFWHEGLSMVSATDVEQTWHSPIITAGIKLDGAELHFLKVAAALGKSRSQKHADGGKCASRDLTSCVIEI</sequence>
<organism evidence="3">
    <name type="scientific">Soboliphyme baturini</name>
    <dbReference type="NCBI Taxonomy" id="241478"/>
    <lineage>
        <taxon>Eukaryota</taxon>
        <taxon>Metazoa</taxon>
        <taxon>Ecdysozoa</taxon>
        <taxon>Nematoda</taxon>
        <taxon>Enoplea</taxon>
        <taxon>Dorylaimia</taxon>
        <taxon>Dioctophymatida</taxon>
        <taxon>Dioctophymatoidea</taxon>
        <taxon>Soboliphymatidae</taxon>
        <taxon>Soboliphyme</taxon>
    </lineage>
</organism>
<reference evidence="1 2" key="2">
    <citation type="submission" date="2018-11" db="EMBL/GenBank/DDBJ databases">
        <authorList>
            <consortium name="Pathogen Informatics"/>
        </authorList>
    </citation>
    <scope>NUCLEOTIDE SEQUENCE [LARGE SCALE GENOMIC DNA]</scope>
</reference>
<protein>
    <submittedName>
        <fullName evidence="1 3">Uncharacterized protein</fullName>
    </submittedName>
</protein>
<dbReference type="Proteomes" id="UP000270296">
    <property type="component" value="Unassembled WGS sequence"/>
</dbReference>
<proteinExistence type="predicted"/>
<reference evidence="3" key="1">
    <citation type="submission" date="2016-06" db="UniProtKB">
        <authorList>
            <consortium name="WormBaseParasite"/>
        </authorList>
    </citation>
    <scope>IDENTIFICATION</scope>
</reference>
<keyword evidence="2" id="KW-1185">Reference proteome</keyword>